<sequence length="62" mass="7544">MNNETHKKLEIECATCKTKFDIWISMIRYSPELEENIRKNFYRHCPVCRILEELKALENNQK</sequence>
<evidence type="ECO:0000313" key="1">
    <source>
        <dbReference type="EMBL" id="GAH30428.1"/>
    </source>
</evidence>
<gene>
    <name evidence="1" type="ORF">S03H2_06207</name>
</gene>
<accession>X1GBL5</accession>
<comment type="caution">
    <text evidence="1">The sequence shown here is derived from an EMBL/GenBank/DDBJ whole genome shotgun (WGS) entry which is preliminary data.</text>
</comment>
<dbReference type="AlphaFoldDB" id="X1GBL5"/>
<protein>
    <submittedName>
        <fullName evidence="1">Uncharacterized protein</fullName>
    </submittedName>
</protein>
<dbReference type="EMBL" id="BARU01002680">
    <property type="protein sequence ID" value="GAH30428.1"/>
    <property type="molecule type" value="Genomic_DNA"/>
</dbReference>
<organism evidence="1">
    <name type="scientific">marine sediment metagenome</name>
    <dbReference type="NCBI Taxonomy" id="412755"/>
    <lineage>
        <taxon>unclassified sequences</taxon>
        <taxon>metagenomes</taxon>
        <taxon>ecological metagenomes</taxon>
    </lineage>
</organism>
<proteinExistence type="predicted"/>
<reference evidence="1" key="1">
    <citation type="journal article" date="2014" name="Front. Microbiol.">
        <title>High frequency of phylogenetically diverse reductive dehalogenase-homologous genes in deep subseafloor sedimentary metagenomes.</title>
        <authorList>
            <person name="Kawai M."/>
            <person name="Futagami T."/>
            <person name="Toyoda A."/>
            <person name="Takaki Y."/>
            <person name="Nishi S."/>
            <person name="Hori S."/>
            <person name="Arai W."/>
            <person name="Tsubouchi T."/>
            <person name="Morono Y."/>
            <person name="Uchiyama I."/>
            <person name="Ito T."/>
            <person name="Fujiyama A."/>
            <person name="Inagaki F."/>
            <person name="Takami H."/>
        </authorList>
    </citation>
    <scope>NUCLEOTIDE SEQUENCE</scope>
    <source>
        <strain evidence="1">Expedition CK06-06</strain>
    </source>
</reference>
<name>X1GBL5_9ZZZZ</name>